<sequence length="87" mass="8609">MLIARVGDMTSHGGTVLNGLATVRCYGLPIALAGISVTSCSTLHAASPMITGSTAVFATGMPIARVGDTTGCGAQVVSGAANVFIRN</sequence>
<dbReference type="RefSeq" id="WP_092675766.1">
    <property type="nucleotide sequence ID" value="NZ_FOGC01000006.1"/>
</dbReference>
<dbReference type="Pfam" id="PF05488">
    <property type="entry name" value="PAAR_motif"/>
    <property type="match status" value="1"/>
</dbReference>
<dbReference type="STRING" id="988801.SAMN05216522_106137"/>
<name>A0A1H9IPP4_9GAMM</name>
<evidence type="ECO:0000313" key="1">
    <source>
        <dbReference type="EMBL" id="SEQ76538.1"/>
    </source>
</evidence>
<proteinExistence type="predicted"/>
<dbReference type="OrthoDB" id="6860016at2"/>
<reference evidence="2" key="1">
    <citation type="submission" date="2016-10" db="EMBL/GenBank/DDBJ databases">
        <authorList>
            <person name="Varghese N."/>
            <person name="Submissions S."/>
        </authorList>
    </citation>
    <scope>NUCLEOTIDE SEQUENCE [LARGE SCALE GENOMIC DNA]</scope>
    <source>
        <strain evidence="2">8N4</strain>
    </source>
</reference>
<dbReference type="Gene3D" id="2.60.200.60">
    <property type="match status" value="1"/>
</dbReference>
<gene>
    <name evidence="1" type="ORF">SAMN05216522_106137</name>
</gene>
<evidence type="ECO:0000313" key="2">
    <source>
        <dbReference type="Proteomes" id="UP000242515"/>
    </source>
</evidence>
<dbReference type="EMBL" id="FOGC01000006">
    <property type="protein sequence ID" value="SEQ76538.1"/>
    <property type="molecule type" value="Genomic_DNA"/>
</dbReference>
<dbReference type="Proteomes" id="UP000242515">
    <property type="component" value="Unassembled WGS sequence"/>
</dbReference>
<dbReference type="AlphaFoldDB" id="A0A1H9IPP4"/>
<keyword evidence="2" id="KW-1185">Reference proteome</keyword>
<organism evidence="1 2">
    <name type="scientific">Rosenbergiella nectarea</name>
    <dbReference type="NCBI Taxonomy" id="988801"/>
    <lineage>
        <taxon>Bacteria</taxon>
        <taxon>Pseudomonadati</taxon>
        <taxon>Pseudomonadota</taxon>
        <taxon>Gammaproteobacteria</taxon>
        <taxon>Enterobacterales</taxon>
        <taxon>Erwiniaceae</taxon>
        <taxon>Rosenbergiella</taxon>
    </lineage>
</organism>
<accession>A0A1H9IPP4</accession>
<dbReference type="InterPro" id="IPR008727">
    <property type="entry name" value="PAAR_motif"/>
</dbReference>
<protein>
    <submittedName>
        <fullName evidence="1">Zn-binding Pro-Ala-Ala-Arg (PAAR) domain-containing protein, incolved in TypeVI secretion</fullName>
    </submittedName>
</protein>